<evidence type="ECO:0000313" key="2">
    <source>
        <dbReference type="EMBL" id="WOF23944.1"/>
    </source>
</evidence>
<dbReference type="GO" id="GO:0008757">
    <property type="term" value="F:S-adenosylmethionine-dependent methyltransferase activity"/>
    <property type="evidence" value="ECO:0007669"/>
    <property type="project" value="InterPro"/>
</dbReference>
<dbReference type="GO" id="GO:0016137">
    <property type="term" value="P:glycoside metabolic process"/>
    <property type="evidence" value="ECO:0007669"/>
    <property type="project" value="UniProtKB-ARBA"/>
</dbReference>
<proteinExistence type="predicted"/>
<dbReference type="AlphaFoldDB" id="A0AA97FJL4"/>
<evidence type="ECO:0000256" key="1">
    <source>
        <dbReference type="ARBA" id="ARBA00022833"/>
    </source>
</evidence>
<dbReference type="Pfam" id="PF05401">
    <property type="entry name" value="NodS"/>
    <property type="match status" value="1"/>
</dbReference>
<sequence length="455" mass="49319">MSVPFDHRDPGTSEDAWQRAAPWRGLPALDLTGVERLVVLSAHPDDETLGAGGLIFRAARDGVAVSVIVVTDGDAAHPDVPNPADLGRVRREELIRALHELAPGAPVDFLGVADGGIREARADVAAALSARVRGRGSGRTLIAAPWWDDGHRDHRVLGEIALSLRTSGATVVGYPIWLWHWGDPASIDTVGWRAFSLDEESVAAKSRAIAAHRSQLHPDPDAPADGAILHADTKAHFARDVEVLIAPSPTRDDRETPEPSVADFDAFHERHDDPWGLESRWYERRKRDLLLASLPRERFARALELGCAGGATSRELASRASSLVAVDASEVALSRARRNGAPSNVRFEQWTLPDEWPAGDFDLIVLSELGYYWSAERLARALDRIDASAAGDAVLVACHWRHPIDTAPLGGDDVHAAIAARREWTRAARHIEDDFVLDVLARGGAASVARETGVL</sequence>
<keyword evidence="1" id="KW-0862">Zinc</keyword>
<dbReference type="SUPFAM" id="SSF53335">
    <property type="entry name" value="S-adenosyl-L-methionine-dependent methyltransferases"/>
    <property type="match status" value="1"/>
</dbReference>
<dbReference type="InterPro" id="IPR029063">
    <property type="entry name" value="SAM-dependent_MTases_sf"/>
</dbReference>
<dbReference type="RefSeq" id="WP_317140416.1">
    <property type="nucleotide sequence ID" value="NZ_CP118157.1"/>
</dbReference>
<dbReference type="GO" id="GO:0016811">
    <property type="term" value="F:hydrolase activity, acting on carbon-nitrogen (but not peptide) bonds, in linear amides"/>
    <property type="evidence" value="ECO:0007669"/>
    <property type="project" value="TreeGrafter"/>
</dbReference>
<keyword evidence="2" id="KW-0808">Transferase</keyword>
<dbReference type="InterPro" id="IPR024078">
    <property type="entry name" value="LmbE-like_dom_sf"/>
</dbReference>
<dbReference type="KEGG" id="mbet:N8K70_04475"/>
<keyword evidence="2" id="KW-0489">Methyltransferase</keyword>
<dbReference type="InterPro" id="IPR008715">
    <property type="entry name" value="SAM-MeTfrase_NodS-like"/>
</dbReference>
<dbReference type="GO" id="GO:0009312">
    <property type="term" value="P:oligosaccharide biosynthetic process"/>
    <property type="evidence" value="ECO:0007669"/>
    <property type="project" value="InterPro"/>
</dbReference>
<keyword evidence="3" id="KW-1185">Reference proteome</keyword>
<gene>
    <name evidence="2" type="ORF">N8K70_04475</name>
</gene>
<protein>
    <submittedName>
        <fullName evidence="2">Bifunctional PIG-L family deacetylase/class I SAM-dependent methyltransferase</fullName>
    </submittedName>
</protein>
<dbReference type="Gene3D" id="3.40.50.150">
    <property type="entry name" value="Vaccinia Virus protein VP39"/>
    <property type="match status" value="1"/>
</dbReference>
<name>A0AA97FJL4_9MICO</name>
<reference evidence="2 3" key="1">
    <citation type="submission" date="2023-02" db="EMBL/GenBank/DDBJ databases">
        <title>Microbacterium betulae sp. nov., isolated from birch wood.</title>
        <authorList>
            <person name="Pasciak M."/>
            <person name="Pawlik K.J."/>
            <person name="Martynowski D."/>
            <person name="Laczmanski L."/>
            <person name="Ciekot J."/>
            <person name="Szponar B."/>
            <person name="Wojcik-Fatla A."/>
            <person name="Mackiewicz B."/>
            <person name="Farian E."/>
            <person name="Cholewa G."/>
            <person name="Cholewa A."/>
            <person name="Dutkiewicz J."/>
        </authorList>
    </citation>
    <scope>NUCLEOTIDE SEQUENCE [LARGE SCALE GENOMIC DNA]</scope>
    <source>
        <strain evidence="2 3">AB</strain>
    </source>
</reference>
<accession>A0AA97FJL4</accession>
<dbReference type="Pfam" id="PF02585">
    <property type="entry name" value="PIG-L"/>
    <property type="match status" value="1"/>
</dbReference>
<dbReference type="InterPro" id="IPR003737">
    <property type="entry name" value="GlcNAc_PI_deacetylase-related"/>
</dbReference>
<dbReference type="SUPFAM" id="SSF102588">
    <property type="entry name" value="LmbE-like"/>
    <property type="match status" value="1"/>
</dbReference>
<dbReference type="Proteomes" id="UP001305498">
    <property type="component" value="Chromosome"/>
</dbReference>
<dbReference type="PANTHER" id="PTHR12993">
    <property type="entry name" value="N-ACETYLGLUCOSAMINYL-PHOSPHATIDYLINOSITOL DE-N-ACETYLASE-RELATED"/>
    <property type="match status" value="1"/>
</dbReference>
<dbReference type="PANTHER" id="PTHR12993:SF29">
    <property type="entry name" value="BLR3841 PROTEIN"/>
    <property type="match status" value="1"/>
</dbReference>
<dbReference type="CDD" id="cd02440">
    <property type="entry name" value="AdoMet_MTases"/>
    <property type="match status" value="1"/>
</dbReference>
<dbReference type="GO" id="GO:0032259">
    <property type="term" value="P:methylation"/>
    <property type="evidence" value="ECO:0007669"/>
    <property type="project" value="UniProtKB-KW"/>
</dbReference>
<evidence type="ECO:0000313" key="3">
    <source>
        <dbReference type="Proteomes" id="UP001305498"/>
    </source>
</evidence>
<organism evidence="2 3">
    <name type="scientific">Microbacterium betulae</name>
    <dbReference type="NCBI Taxonomy" id="2981139"/>
    <lineage>
        <taxon>Bacteria</taxon>
        <taxon>Bacillati</taxon>
        <taxon>Actinomycetota</taxon>
        <taxon>Actinomycetes</taxon>
        <taxon>Micrococcales</taxon>
        <taxon>Microbacteriaceae</taxon>
        <taxon>Microbacterium</taxon>
    </lineage>
</organism>
<dbReference type="EMBL" id="CP118157">
    <property type="protein sequence ID" value="WOF23944.1"/>
    <property type="molecule type" value="Genomic_DNA"/>
</dbReference>
<dbReference type="Gene3D" id="3.40.50.10320">
    <property type="entry name" value="LmbE-like"/>
    <property type="match status" value="1"/>
</dbReference>